<sequence>MEVPHNFQVVNAHTEFHEFSRKQIKDYEKNIYHVTRSAVYSLTNQTFQGLTTIKALEAERVLENEFNGYQNSHTSAWFLFLSSNRAFALWTDVISVIYIGLVTISFLVLPTNFNSGDVSLAILQSTTMIGMCQWLMRQTVDLENQMTISSDLVKRRLDKGVYKRLDVFEEDNVLVVCRTDSDVFQDSTELQSFFIKKRSEIRADTLSSAALDYSLDKMISEIEIMKQQKLPQEEPD</sequence>
<proteinExistence type="predicted"/>
<keyword evidence="7 8" id="KW-0472">Membrane</keyword>
<dbReference type="InterPro" id="IPR036427">
    <property type="entry name" value="Bromodomain-like_sf"/>
</dbReference>
<evidence type="ECO:0000256" key="8">
    <source>
        <dbReference type="SAM" id="Phobius"/>
    </source>
</evidence>
<evidence type="ECO:0000313" key="10">
    <source>
        <dbReference type="EnsemblMetazoa" id="GPPI048364-PA"/>
    </source>
</evidence>
<keyword evidence="5 8" id="KW-1133">Transmembrane helix</keyword>
<dbReference type="PANTHER" id="PTHR24223:SF324">
    <property type="entry name" value="LD17001P"/>
    <property type="match status" value="1"/>
</dbReference>
<dbReference type="EMBL" id="JXJN01025104">
    <property type="status" value="NOT_ANNOTATED_CDS"/>
    <property type="molecule type" value="Genomic_DNA"/>
</dbReference>
<dbReference type="Gene3D" id="1.20.1560.10">
    <property type="entry name" value="ABC transporter type 1, transmembrane domain"/>
    <property type="match status" value="1"/>
</dbReference>
<evidence type="ECO:0000256" key="6">
    <source>
        <dbReference type="ARBA" id="ARBA00023117"/>
    </source>
</evidence>
<dbReference type="Pfam" id="PF00664">
    <property type="entry name" value="ABC_membrane"/>
    <property type="match status" value="1"/>
</dbReference>
<evidence type="ECO:0000256" key="5">
    <source>
        <dbReference type="ARBA" id="ARBA00022989"/>
    </source>
</evidence>
<reference evidence="10" key="2">
    <citation type="submission" date="2020-05" db="UniProtKB">
        <authorList>
            <consortium name="EnsemblMetazoa"/>
        </authorList>
    </citation>
    <scope>IDENTIFICATION</scope>
    <source>
        <strain evidence="10">IAEA</strain>
    </source>
</reference>
<dbReference type="SUPFAM" id="SSF47370">
    <property type="entry name" value="Bromodomain"/>
    <property type="match status" value="1"/>
</dbReference>
<keyword evidence="4" id="KW-0067">ATP-binding</keyword>
<dbReference type="STRING" id="67801.A0A1B0C3U1"/>
<keyword evidence="1" id="KW-0813">Transport</keyword>
<accession>A0A1B0C3U1</accession>
<keyword evidence="3" id="KW-0547">Nucleotide-binding</keyword>
<dbReference type="InterPro" id="IPR011527">
    <property type="entry name" value="ABC1_TM_dom"/>
</dbReference>
<dbReference type="Proteomes" id="UP000092460">
    <property type="component" value="Unassembled WGS sequence"/>
</dbReference>
<dbReference type="GO" id="GO:0016020">
    <property type="term" value="C:membrane"/>
    <property type="evidence" value="ECO:0007669"/>
    <property type="project" value="InterPro"/>
</dbReference>
<dbReference type="GO" id="GO:0140359">
    <property type="term" value="F:ABC-type transporter activity"/>
    <property type="evidence" value="ECO:0007669"/>
    <property type="project" value="InterPro"/>
</dbReference>
<keyword evidence="2 8" id="KW-0812">Transmembrane</keyword>
<dbReference type="PANTHER" id="PTHR24223">
    <property type="entry name" value="ATP-BINDING CASSETTE SUB-FAMILY C"/>
    <property type="match status" value="1"/>
</dbReference>
<protein>
    <recommendedName>
        <fullName evidence="9">ABC transmembrane type-1 domain-containing protein</fullName>
    </recommendedName>
</protein>
<reference evidence="11" key="1">
    <citation type="submission" date="2015-01" db="EMBL/GenBank/DDBJ databases">
        <authorList>
            <person name="Aksoy S."/>
            <person name="Warren W."/>
            <person name="Wilson R.K."/>
        </authorList>
    </citation>
    <scope>NUCLEOTIDE SEQUENCE [LARGE SCALE GENOMIC DNA]</scope>
    <source>
        <strain evidence="11">IAEA</strain>
    </source>
</reference>
<evidence type="ECO:0000259" key="9">
    <source>
        <dbReference type="PROSITE" id="PS50929"/>
    </source>
</evidence>
<keyword evidence="6" id="KW-0103">Bromodomain</keyword>
<dbReference type="VEuPathDB" id="VectorBase:GPPI048364"/>
<evidence type="ECO:0000256" key="1">
    <source>
        <dbReference type="ARBA" id="ARBA00022448"/>
    </source>
</evidence>
<dbReference type="InterPro" id="IPR036640">
    <property type="entry name" value="ABC1_TM_sf"/>
</dbReference>
<feature type="domain" description="ABC transmembrane type-1" evidence="9">
    <location>
        <begin position="32"/>
        <end position="144"/>
    </location>
</feature>
<keyword evidence="11" id="KW-1185">Reference proteome</keyword>
<dbReference type="InterPro" id="IPR050173">
    <property type="entry name" value="ABC_transporter_C-like"/>
</dbReference>
<dbReference type="PROSITE" id="PS50929">
    <property type="entry name" value="ABC_TM1F"/>
    <property type="match status" value="1"/>
</dbReference>
<dbReference type="GO" id="GO:0005524">
    <property type="term" value="F:ATP binding"/>
    <property type="evidence" value="ECO:0007669"/>
    <property type="project" value="UniProtKB-KW"/>
</dbReference>
<dbReference type="AlphaFoldDB" id="A0A1B0C3U1"/>
<evidence type="ECO:0000256" key="3">
    <source>
        <dbReference type="ARBA" id="ARBA00022741"/>
    </source>
</evidence>
<evidence type="ECO:0000256" key="7">
    <source>
        <dbReference type="ARBA" id="ARBA00023136"/>
    </source>
</evidence>
<evidence type="ECO:0000256" key="2">
    <source>
        <dbReference type="ARBA" id="ARBA00022692"/>
    </source>
</evidence>
<evidence type="ECO:0000256" key="4">
    <source>
        <dbReference type="ARBA" id="ARBA00022840"/>
    </source>
</evidence>
<feature type="transmembrane region" description="Helical" evidence="8">
    <location>
        <begin position="87"/>
        <end position="106"/>
    </location>
</feature>
<name>A0A1B0C3U1_9MUSC</name>
<organism evidence="10 11">
    <name type="scientific">Glossina palpalis gambiensis</name>
    <dbReference type="NCBI Taxonomy" id="67801"/>
    <lineage>
        <taxon>Eukaryota</taxon>
        <taxon>Metazoa</taxon>
        <taxon>Ecdysozoa</taxon>
        <taxon>Arthropoda</taxon>
        <taxon>Hexapoda</taxon>
        <taxon>Insecta</taxon>
        <taxon>Pterygota</taxon>
        <taxon>Neoptera</taxon>
        <taxon>Endopterygota</taxon>
        <taxon>Diptera</taxon>
        <taxon>Brachycera</taxon>
        <taxon>Muscomorpha</taxon>
        <taxon>Hippoboscoidea</taxon>
        <taxon>Glossinidae</taxon>
        <taxon>Glossina</taxon>
    </lineage>
</organism>
<dbReference type="EnsemblMetazoa" id="GPPI048364-RA">
    <property type="protein sequence ID" value="GPPI048364-PA"/>
    <property type="gene ID" value="GPPI048364"/>
</dbReference>
<dbReference type="SUPFAM" id="SSF90123">
    <property type="entry name" value="ABC transporter transmembrane region"/>
    <property type="match status" value="1"/>
</dbReference>
<evidence type="ECO:0000313" key="11">
    <source>
        <dbReference type="Proteomes" id="UP000092460"/>
    </source>
</evidence>